<sequence>MTFRRCHAKGVRVPNMCHRRRENERPSSEEVSPTSFNSRLGSEDTSPMPRKDIRVEKRCHRCHARCSGFTPRVKDVAQRTTGFRIHVTDIVHQLPGFRRGVSDVAKGLSGFRRRVTDVAPGVPESHDVSTLSRKARPA</sequence>
<proteinExistence type="predicted"/>
<dbReference type="WBParaSite" id="HPBE_0000276801-mRNA-1">
    <property type="protein sequence ID" value="HPBE_0000276801-mRNA-1"/>
    <property type="gene ID" value="HPBE_0000276801"/>
</dbReference>
<dbReference type="AlphaFoldDB" id="A0A183F9C6"/>
<evidence type="ECO:0000256" key="1">
    <source>
        <dbReference type="SAM" id="MobiDB-lite"/>
    </source>
</evidence>
<dbReference type="Proteomes" id="UP000050761">
    <property type="component" value="Unassembled WGS sequence"/>
</dbReference>
<gene>
    <name evidence="2" type="ORF">HPBE_LOCUS2769</name>
</gene>
<feature type="compositionally biased region" description="Polar residues" evidence="1">
    <location>
        <begin position="33"/>
        <end position="45"/>
    </location>
</feature>
<dbReference type="EMBL" id="UZAH01004883">
    <property type="protein sequence ID" value="VDO28157.1"/>
    <property type="molecule type" value="Genomic_DNA"/>
</dbReference>
<evidence type="ECO:0000313" key="2">
    <source>
        <dbReference type="EMBL" id="VDO28157.1"/>
    </source>
</evidence>
<feature type="region of interest" description="Disordered" evidence="1">
    <location>
        <begin position="17"/>
        <end position="52"/>
    </location>
</feature>
<accession>A0A183F9C6</accession>
<keyword evidence="3" id="KW-1185">Reference proteome</keyword>
<evidence type="ECO:0000313" key="3">
    <source>
        <dbReference type="Proteomes" id="UP000050761"/>
    </source>
</evidence>
<evidence type="ECO:0000313" key="4">
    <source>
        <dbReference type="WBParaSite" id="HPBE_0000276801-mRNA-1"/>
    </source>
</evidence>
<reference evidence="2 3" key="1">
    <citation type="submission" date="2018-11" db="EMBL/GenBank/DDBJ databases">
        <authorList>
            <consortium name="Pathogen Informatics"/>
        </authorList>
    </citation>
    <scope>NUCLEOTIDE SEQUENCE [LARGE SCALE GENOMIC DNA]</scope>
</reference>
<name>A0A183F9C6_HELPZ</name>
<protein>
    <submittedName>
        <fullName evidence="2 4">Uncharacterized protein</fullName>
    </submittedName>
</protein>
<accession>A0A3P7V0R9</accession>
<organism evidence="3 4">
    <name type="scientific">Heligmosomoides polygyrus</name>
    <name type="common">Parasitic roundworm</name>
    <dbReference type="NCBI Taxonomy" id="6339"/>
    <lineage>
        <taxon>Eukaryota</taxon>
        <taxon>Metazoa</taxon>
        <taxon>Ecdysozoa</taxon>
        <taxon>Nematoda</taxon>
        <taxon>Chromadorea</taxon>
        <taxon>Rhabditida</taxon>
        <taxon>Rhabditina</taxon>
        <taxon>Rhabditomorpha</taxon>
        <taxon>Strongyloidea</taxon>
        <taxon>Heligmosomidae</taxon>
        <taxon>Heligmosomoides</taxon>
    </lineage>
</organism>
<reference evidence="4" key="2">
    <citation type="submission" date="2019-09" db="UniProtKB">
        <authorList>
            <consortium name="WormBaseParasite"/>
        </authorList>
    </citation>
    <scope>IDENTIFICATION</scope>
</reference>